<reference evidence="12" key="1">
    <citation type="journal article" date="2015" name="Nature">
        <title>Complex archaea that bridge the gap between prokaryotes and eukaryotes.</title>
        <authorList>
            <person name="Spang A."/>
            <person name="Saw J.H."/>
            <person name="Jorgensen S.L."/>
            <person name="Zaremba-Niedzwiedzka K."/>
            <person name="Martijn J."/>
            <person name="Lind A.E."/>
            <person name="van Eijk R."/>
            <person name="Schleper C."/>
            <person name="Guy L."/>
            <person name="Ettema T.J."/>
        </authorList>
    </citation>
    <scope>NUCLEOTIDE SEQUENCE</scope>
</reference>
<comment type="cofactor">
    <cofactor evidence="1">
        <name>Mg(2+)</name>
        <dbReference type="ChEBI" id="CHEBI:18420"/>
    </cofactor>
</comment>
<keyword evidence="8" id="KW-0411">Iron-sulfur</keyword>
<dbReference type="AlphaFoldDB" id="A0A0F9B3G2"/>
<evidence type="ECO:0000256" key="6">
    <source>
        <dbReference type="ARBA" id="ARBA00023002"/>
    </source>
</evidence>
<dbReference type="Pfam" id="PF12367">
    <property type="entry name" value="PFO_beta_C"/>
    <property type="match status" value="1"/>
</dbReference>
<keyword evidence="7" id="KW-0408">Iron</keyword>
<feature type="domain" description="Pyruvate ferredoxin oxidoreductase beta subunit C-terminal" evidence="11">
    <location>
        <begin position="218"/>
        <end position="272"/>
    </location>
</feature>
<dbReference type="SUPFAM" id="SSF52518">
    <property type="entry name" value="Thiamin diphosphate-binding fold (THDP-binding)"/>
    <property type="match status" value="1"/>
</dbReference>
<name>A0A0F9B3G2_9ZZZZ</name>
<dbReference type="PANTHER" id="PTHR48084:SF4">
    <property type="entry name" value="2-OXOGLUTARATE OXIDOREDUCTASE SUBUNIT KORB"/>
    <property type="match status" value="1"/>
</dbReference>
<evidence type="ECO:0000256" key="8">
    <source>
        <dbReference type="ARBA" id="ARBA00023014"/>
    </source>
</evidence>
<dbReference type="InterPro" id="IPR029061">
    <property type="entry name" value="THDP-binding"/>
</dbReference>
<dbReference type="Gene3D" id="3.40.50.970">
    <property type="match status" value="1"/>
</dbReference>
<dbReference type="GO" id="GO:0045333">
    <property type="term" value="P:cellular respiration"/>
    <property type="evidence" value="ECO:0007669"/>
    <property type="project" value="UniProtKB-ARBA"/>
</dbReference>
<comment type="caution">
    <text evidence="12">The sequence shown here is derived from an EMBL/GenBank/DDBJ whole genome shotgun (WGS) entry which is preliminary data.</text>
</comment>
<dbReference type="GO" id="GO:0051536">
    <property type="term" value="F:iron-sulfur cluster binding"/>
    <property type="evidence" value="ECO:0007669"/>
    <property type="project" value="UniProtKB-KW"/>
</dbReference>
<dbReference type="PANTHER" id="PTHR48084">
    <property type="entry name" value="2-OXOGLUTARATE OXIDOREDUCTASE SUBUNIT KORB-RELATED"/>
    <property type="match status" value="1"/>
</dbReference>
<evidence type="ECO:0000256" key="5">
    <source>
        <dbReference type="ARBA" id="ARBA00022842"/>
    </source>
</evidence>
<protein>
    <recommendedName>
        <fullName evidence="13">Thiamine pyrophosphate enzyme TPP-binding domain-containing protein</fullName>
    </recommendedName>
</protein>
<accession>A0A0F9B3G2</accession>
<evidence type="ECO:0000256" key="2">
    <source>
        <dbReference type="ARBA" id="ARBA00001964"/>
    </source>
</evidence>
<comment type="cofactor">
    <cofactor evidence="3">
        <name>[4Fe-4S] cluster</name>
        <dbReference type="ChEBI" id="CHEBI:49883"/>
    </cofactor>
</comment>
<evidence type="ECO:0000259" key="11">
    <source>
        <dbReference type="Pfam" id="PF12367"/>
    </source>
</evidence>
<sequence>MPDAARVAQAPGADVLTARDYKSDDKPIWCPGCGDFGVLSATYKALAALQLQRHEVVVVSGIGCSSRTPYFMSTFGLHGVHGRSLPIATGMKLANPNLTILVMGGDGDLMSIGAGHFPHAAARNVDITCVMMDNQTYGLTKAQSSPTSLMGHKSKSTPYGVVSKPMAPVVFALTNGATFVARGYSARPSDLTDLIVQGIQHSGFSFIHVQSPCAEFFNTYDYYDQHVVGLPPDWDRHDLKAAIDLALTEEKVHLGVFYEEERTALSTAVREFESEHKQFDLATYLERFS</sequence>
<evidence type="ECO:0000256" key="4">
    <source>
        <dbReference type="ARBA" id="ARBA00022723"/>
    </source>
</evidence>
<keyword evidence="5" id="KW-0460">Magnesium</keyword>
<evidence type="ECO:0000313" key="12">
    <source>
        <dbReference type="EMBL" id="KKL08312.1"/>
    </source>
</evidence>
<evidence type="ECO:0000256" key="1">
    <source>
        <dbReference type="ARBA" id="ARBA00001946"/>
    </source>
</evidence>
<evidence type="ECO:0000259" key="10">
    <source>
        <dbReference type="Pfam" id="PF02775"/>
    </source>
</evidence>
<dbReference type="GO" id="GO:0030976">
    <property type="term" value="F:thiamine pyrophosphate binding"/>
    <property type="evidence" value="ECO:0007669"/>
    <property type="project" value="InterPro"/>
</dbReference>
<dbReference type="GO" id="GO:0046872">
    <property type="term" value="F:metal ion binding"/>
    <property type="evidence" value="ECO:0007669"/>
    <property type="project" value="UniProtKB-KW"/>
</dbReference>
<dbReference type="InterPro" id="IPR032686">
    <property type="entry name" value="PFO_beta_C"/>
</dbReference>
<proteinExistence type="predicted"/>
<dbReference type="NCBIfam" id="TIGR02177">
    <property type="entry name" value="PorB_KorB"/>
    <property type="match status" value="1"/>
</dbReference>
<dbReference type="CDD" id="cd03375">
    <property type="entry name" value="TPP_OGFOR"/>
    <property type="match status" value="1"/>
</dbReference>
<evidence type="ECO:0000256" key="9">
    <source>
        <dbReference type="ARBA" id="ARBA00023052"/>
    </source>
</evidence>
<dbReference type="InterPro" id="IPR011766">
    <property type="entry name" value="TPP_enzyme_TPP-bd"/>
</dbReference>
<keyword evidence="9" id="KW-0786">Thiamine pyrophosphate</keyword>
<comment type="cofactor">
    <cofactor evidence="2">
        <name>thiamine diphosphate</name>
        <dbReference type="ChEBI" id="CHEBI:58937"/>
    </cofactor>
</comment>
<dbReference type="InterPro" id="IPR011896">
    <property type="entry name" value="OFOB"/>
</dbReference>
<dbReference type="InterPro" id="IPR051457">
    <property type="entry name" value="2-oxoacid:Fd_oxidoreductase"/>
</dbReference>
<gene>
    <name evidence="12" type="ORF">LCGC14_2577120</name>
</gene>
<evidence type="ECO:0000256" key="7">
    <source>
        <dbReference type="ARBA" id="ARBA00023004"/>
    </source>
</evidence>
<evidence type="ECO:0000256" key="3">
    <source>
        <dbReference type="ARBA" id="ARBA00001966"/>
    </source>
</evidence>
<keyword evidence="4" id="KW-0479">Metal-binding</keyword>
<dbReference type="Pfam" id="PF02775">
    <property type="entry name" value="TPP_enzyme_C"/>
    <property type="match status" value="1"/>
</dbReference>
<dbReference type="EMBL" id="LAZR01042927">
    <property type="protein sequence ID" value="KKL08312.1"/>
    <property type="molecule type" value="Genomic_DNA"/>
</dbReference>
<evidence type="ECO:0008006" key="13">
    <source>
        <dbReference type="Google" id="ProtNLM"/>
    </source>
</evidence>
<feature type="domain" description="Thiamine pyrophosphate enzyme TPP-binding" evidence="10">
    <location>
        <begin position="62"/>
        <end position="209"/>
    </location>
</feature>
<keyword evidence="6" id="KW-0560">Oxidoreductase</keyword>
<organism evidence="12">
    <name type="scientific">marine sediment metagenome</name>
    <dbReference type="NCBI Taxonomy" id="412755"/>
    <lineage>
        <taxon>unclassified sequences</taxon>
        <taxon>metagenomes</taxon>
        <taxon>ecological metagenomes</taxon>
    </lineage>
</organism>
<dbReference type="GO" id="GO:0016625">
    <property type="term" value="F:oxidoreductase activity, acting on the aldehyde or oxo group of donors, iron-sulfur protein as acceptor"/>
    <property type="evidence" value="ECO:0007669"/>
    <property type="project" value="UniProtKB-ARBA"/>
</dbReference>